<gene>
    <name evidence="6" type="primary">rpl24e</name>
    <name evidence="10" type="ORF">C0188_00120</name>
    <name evidence="8" type="ORF">ENO39_00540</name>
    <name evidence="9" type="ORF">IOK49_03035</name>
</gene>
<reference evidence="10 11" key="1">
    <citation type="submission" date="2018-01" db="EMBL/GenBank/DDBJ databases">
        <title>Metagenomic assembled genomes from two thermal pools in the Uzon Caldera, Kamchatka, Russia.</title>
        <authorList>
            <person name="Wilkins L."/>
            <person name="Ettinger C."/>
        </authorList>
    </citation>
    <scope>NUCLEOTIDE SEQUENCE [LARGE SCALE GENOMIC DNA]</scope>
    <source>
        <strain evidence="10">ZAV-06</strain>
    </source>
</reference>
<evidence type="ECO:0000256" key="6">
    <source>
        <dbReference type="HAMAP-Rule" id="MF_00773"/>
    </source>
</evidence>
<evidence type="ECO:0000313" key="9">
    <source>
        <dbReference type="EMBL" id="MBE9391053.1"/>
    </source>
</evidence>
<evidence type="ECO:0000313" key="11">
    <source>
        <dbReference type="Proteomes" id="UP000237153"/>
    </source>
</evidence>
<dbReference type="Proteomes" id="UP000652307">
    <property type="component" value="Unassembled WGS sequence"/>
</dbReference>
<proteinExistence type="inferred from homology"/>
<dbReference type="Proteomes" id="UP000886076">
    <property type="component" value="Unassembled WGS sequence"/>
</dbReference>
<keyword evidence="6 10" id="KW-0689">Ribosomal protein</keyword>
<keyword evidence="4 6" id="KW-0862">Zinc</keyword>
<dbReference type="OMA" id="GTGKMYV"/>
<dbReference type="EMBL" id="JADEZV010000002">
    <property type="protein sequence ID" value="MBE9391053.1"/>
    <property type="molecule type" value="Genomic_DNA"/>
</dbReference>
<comment type="subunit">
    <text evidence="6">Part of the 50S ribosomal subunit. Forms a cluster with proteins L3 and L14.</text>
</comment>
<dbReference type="PROSITE" id="PS01073">
    <property type="entry name" value="RIBOSOMAL_L24E"/>
    <property type="match status" value="1"/>
</dbReference>
<keyword evidence="5 6" id="KW-0694">RNA-binding</keyword>
<evidence type="ECO:0000256" key="2">
    <source>
        <dbReference type="ARBA" id="ARBA00022730"/>
    </source>
</evidence>
<dbReference type="InterPro" id="IPR000988">
    <property type="entry name" value="Ribosomal_eL24-rel_N"/>
</dbReference>
<dbReference type="CDD" id="cd00472">
    <property type="entry name" value="Ribosomal_L24e_L24"/>
    <property type="match status" value="1"/>
</dbReference>
<name>A0A2J6N416_9CREN</name>
<dbReference type="EMBL" id="PNIM01000001">
    <property type="protein sequence ID" value="PMB76065.1"/>
    <property type="molecule type" value="Genomic_DNA"/>
</dbReference>
<dbReference type="InterPro" id="IPR055345">
    <property type="entry name" value="Ribosomal_eL24-rel_arc"/>
</dbReference>
<feature type="binding site" evidence="6">
    <location>
        <position position="10"/>
    </location>
    <ligand>
        <name>Zn(2+)</name>
        <dbReference type="ChEBI" id="CHEBI:29105"/>
    </ligand>
</feature>
<dbReference type="GO" id="GO:0003735">
    <property type="term" value="F:structural constituent of ribosome"/>
    <property type="evidence" value="ECO:0007669"/>
    <property type="project" value="InterPro"/>
</dbReference>
<dbReference type="AlphaFoldDB" id="A0A2J6N416"/>
<feature type="zinc finger region" description="C4-type" evidence="6">
    <location>
        <begin position="7"/>
        <end position="37"/>
    </location>
</feature>
<accession>A0A2J6N416</accession>
<reference evidence="8" key="2">
    <citation type="journal article" date="2020" name="mSystems">
        <title>Genome- and Community-Level Interaction Insights into Carbon Utilization and Element Cycling Functions of Hydrothermarchaeota in Hydrothermal Sediment.</title>
        <authorList>
            <person name="Zhou Z."/>
            <person name="Liu Y."/>
            <person name="Xu W."/>
            <person name="Pan J."/>
            <person name="Luo Z.H."/>
            <person name="Li M."/>
        </authorList>
    </citation>
    <scope>NUCLEOTIDE SEQUENCE [LARGE SCALE GENOMIC DNA]</scope>
    <source>
        <strain evidence="8">SpSt-1261</strain>
    </source>
</reference>
<evidence type="ECO:0000256" key="3">
    <source>
        <dbReference type="ARBA" id="ARBA00022771"/>
    </source>
</evidence>
<keyword evidence="3 6" id="KW-0863">Zinc-finger</keyword>
<dbReference type="GO" id="GO:0005840">
    <property type="term" value="C:ribosome"/>
    <property type="evidence" value="ECO:0007669"/>
    <property type="project" value="UniProtKB-KW"/>
</dbReference>
<feature type="binding site" evidence="6">
    <location>
        <position position="7"/>
    </location>
    <ligand>
        <name>Zn(2+)</name>
        <dbReference type="ChEBI" id="CHEBI:29105"/>
    </ligand>
</feature>
<evidence type="ECO:0000256" key="1">
    <source>
        <dbReference type="ARBA" id="ARBA00005647"/>
    </source>
</evidence>
<dbReference type="SUPFAM" id="SSF57716">
    <property type="entry name" value="Glucocorticoid receptor-like (DNA-binding domain)"/>
    <property type="match status" value="1"/>
</dbReference>
<evidence type="ECO:0000256" key="5">
    <source>
        <dbReference type="ARBA" id="ARBA00022884"/>
    </source>
</evidence>
<dbReference type="InterPro" id="IPR011017">
    <property type="entry name" value="TRASH_dom"/>
</dbReference>
<dbReference type="GeneID" id="12449522"/>
<dbReference type="InterPro" id="IPR023442">
    <property type="entry name" value="Ribosomal_eL24_CS"/>
</dbReference>
<dbReference type="RefSeq" id="WP_014557588.1">
    <property type="nucleotide sequence ID" value="NZ_DSFH01000014.1"/>
</dbReference>
<dbReference type="GO" id="GO:1990904">
    <property type="term" value="C:ribonucleoprotein complex"/>
    <property type="evidence" value="ECO:0007669"/>
    <property type="project" value="UniProtKB-KW"/>
</dbReference>
<comment type="cofactor">
    <cofactor evidence="6">
        <name>Zn(2+)</name>
        <dbReference type="ChEBI" id="CHEBI:29105"/>
    </cofactor>
    <text evidence="6">Binds 1 zinc ion per subunit.</text>
</comment>
<comment type="function">
    <text evidence="6">Binds to the 23S rRNA.</text>
</comment>
<reference evidence="9" key="3">
    <citation type="submission" date="2020-10" db="EMBL/GenBank/DDBJ databases">
        <title>Fervidococcus fontis strain 3639Fd - the first crenarchaeon capable of growth on lipids.</title>
        <authorList>
            <person name="Kochetkova T.V."/>
            <person name="Elcheninov A.G."/>
            <person name="Toschakov S.V."/>
            <person name="Kublanov I.V."/>
        </authorList>
    </citation>
    <scope>NUCLEOTIDE SEQUENCE</scope>
    <source>
        <strain evidence="9">3639Fd</strain>
    </source>
</reference>
<evidence type="ECO:0000313" key="10">
    <source>
        <dbReference type="EMBL" id="PMB76065.1"/>
    </source>
</evidence>
<dbReference type="NCBIfam" id="NF034186">
    <property type="entry name" value="PRK14891.1-1"/>
    <property type="match status" value="1"/>
</dbReference>
<dbReference type="InterPro" id="IPR038630">
    <property type="entry name" value="L24e/L24_sf"/>
</dbReference>
<dbReference type="Pfam" id="PF01246">
    <property type="entry name" value="Ribosomal_L24e"/>
    <property type="match status" value="1"/>
</dbReference>
<dbReference type="GO" id="GO:0019843">
    <property type="term" value="F:rRNA binding"/>
    <property type="evidence" value="ECO:0007669"/>
    <property type="project" value="UniProtKB-UniRule"/>
</dbReference>
<feature type="domain" description="TRASH" evidence="7">
    <location>
        <begin position="7"/>
        <end position="45"/>
    </location>
</feature>
<dbReference type="Gene3D" id="2.30.170.20">
    <property type="entry name" value="Ribosomal protein L24e"/>
    <property type="match status" value="1"/>
</dbReference>
<feature type="binding site" evidence="6">
    <location>
        <position position="37"/>
    </location>
    <ligand>
        <name>Zn(2+)</name>
        <dbReference type="ChEBI" id="CHEBI:29105"/>
    </ligand>
</feature>
<dbReference type="HAMAP" id="MF_00773">
    <property type="entry name" value="Ribosomal_eL24"/>
    <property type="match status" value="1"/>
</dbReference>
<dbReference type="EMBL" id="DSFH01000014">
    <property type="protein sequence ID" value="HEW63537.1"/>
    <property type="molecule type" value="Genomic_DNA"/>
</dbReference>
<keyword evidence="6" id="KW-0479">Metal-binding</keyword>
<feature type="binding site" evidence="6">
    <location>
        <position position="33"/>
    </location>
    <ligand>
        <name>Zn(2+)</name>
        <dbReference type="ChEBI" id="CHEBI:29105"/>
    </ligand>
</feature>
<organism evidence="10 11">
    <name type="scientific">Fervidicoccus fontis</name>
    <dbReference type="NCBI Taxonomy" id="683846"/>
    <lineage>
        <taxon>Archaea</taxon>
        <taxon>Thermoproteota</taxon>
        <taxon>Thermoprotei</taxon>
        <taxon>Fervidicoccales</taxon>
        <taxon>Fervidicoccaceae</taxon>
        <taxon>Fervidicoccus</taxon>
    </lineage>
</organism>
<evidence type="ECO:0000256" key="4">
    <source>
        <dbReference type="ARBA" id="ARBA00022833"/>
    </source>
</evidence>
<keyword evidence="2 6" id="KW-0699">rRNA-binding</keyword>
<comment type="similarity">
    <text evidence="1 6">Belongs to the eukaryotic ribosomal protein eL24 family.</text>
</comment>
<dbReference type="GO" id="GO:0008270">
    <property type="term" value="F:zinc ion binding"/>
    <property type="evidence" value="ECO:0007669"/>
    <property type="project" value="UniProtKB-UniRule"/>
</dbReference>
<sequence>MARLVKCAFCGNEILPGTGLMYIKVDGSVMWFCSRKCYKNMLVLNRKATKLKWTKVAKR</sequence>
<dbReference type="SMART" id="SM00746">
    <property type="entry name" value="TRASH"/>
    <property type="match status" value="1"/>
</dbReference>
<evidence type="ECO:0000313" key="8">
    <source>
        <dbReference type="EMBL" id="HEW63537.1"/>
    </source>
</evidence>
<dbReference type="GO" id="GO:0006412">
    <property type="term" value="P:translation"/>
    <property type="evidence" value="ECO:0007669"/>
    <property type="project" value="UniProtKB-UniRule"/>
</dbReference>
<protein>
    <recommendedName>
        <fullName evidence="6">Large ribosomal subunit protein eL24</fullName>
    </recommendedName>
</protein>
<dbReference type="Proteomes" id="UP000237153">
    <property type="component" value="Unassembled WGS sequence"/>
</dbReference>
<comment type="caution">
    <text evidence="10">The sequence shown here is derived from an EMBL/GenBank/DDBJ whole genome shotgun (WGS) entry which is preliminary data.</text>
</comment>
<evidence type="ECO:0000259" key="7">
    <source>
        <dbReference type="SMART" id="SM00746"/>
    </source>
</evidence>
<keyword evidence="6" id="KW-0687">Ribonucleoprotein</keyword>